<dbReference type="Gramene" id="KFK33308">
    <property type="protein sequence ID" value="KFK33308"/>
    <property type="gene ID" value="AALP_AA6G358200"/>
</dbReference>
<keyword evidence="2" id="KW-1185">Reference proteome</keyword>
<protein>
    <submittedName>
        <fullName evidence="1">Uncharacterized protein</fullName>
    </submittedName>
</protein>
<dbReference type="Proteomes" id="UP000029120">
    <property type="component" value="Chromosome 6"/>
</dbReference>
<dbReference type="AlphaFoldDB" id="A0A087GTV6"/>
<dbReference type="InterPro" id="IPR045886">
    <property type="entry name" value="ThiF/MoeB/HesA"/>
</dbReference>
<dbReference type="PANTHER" id="PTHR43267:SF2">
    <property type="entry name" value="TRNA THREONYLCARBAMOYLADENOSINE DEHYDRATASE 1-RELATED"/>
    <property type="match status" value="1"/>
</dbReference>
<accession>A0A087GTV6</accession>
<dbReference type="GO" id="GO:0009536">
    <property type="term" value="C:plastid"/>
    <property type="evidence" value="ECO:0007669"/>
    <property type="project" value="TreeGrafter"/>
</dbReference>
<sequence length="107" mass="12724">MEVRWEVIYIVKELWHGRSARDHATKDVGRGIWDAKKPASVSNLILLKFKEADEHEAKTLEEVKEREAEFFEKVSCVLKKAEQDFYGEKTSQEPIEHQLYMVWFILR</sequence>
<dbReference type="eggNOG" id="KOG2018">
    <property type="taxonomic scope" value="Eukaryota"/>
</dbReference>
<dbReference type="OrthoDB" id="1695800at2759"/>
<evidence type="ECO:0000313" key="1">
    <source>
        <dbReference type="EMBL" id="KFK33308.1"/>
    </source>
</evidence>
<dbReference type="EMBL" id="CM002874">
    <property type="protein sequence ID" value="KFK33308.1"/>
    <property type="molecule type" value="Genomic_DNA"/>
</dbReference>
<name>A0A087GTV6_ARAAL</name>
<dbReference type="GO" id="GO:0061503">
    <property type="term" value="F:tRNA threonylcarbamoyladenosine dehydratase"/>
    <property type="evidence" value="ECO:0007669"/>
    <property type="project" value="TreeGrafter"/>
</dbReference>
<proteinExistence type="predicted"/>
<evidence type="ECO:0000313" key="2">
    <source>
        <dbReference type="Proteomes" id="UP000029120"/>
    </source>
</evidence>
<organism evidence="1 2">
    <name type="scientific">Arabis alpina</name>
    <name type="common">Alpine rock-cress</name>
    <dbReference type="NCBI Taxonomy" id="50452"/>
    <lineage>
        <taxon>Eukaryota</taxon>
        <taxon>Viridiplantae</taxon>
        <taxon>Streptophyta</taxon>
        <taxon>Embryophyta</taxon>
        <taxon>Tracheophyta</taxon>
        <taxon>Spermatophyta</taxon>
        <taxon>Magnoliopsida</taxon>
        <taxon>eudicotyledons</taxon>
        <taxon>Gunneridae</taxon>
        <taxon>Pentapetalae</taxon>
        <taxon>rosids</taxon>
        <taxon>malvids</taxon>
        <taxon>Brassicales</taxon>
        <taxon>Brassicaceae</taxon>
        <taxon>Arabideae</taxon>
        <taxon>Arabis</taxon>
    </lineage>
</organism>
<gene>
    <name evidence="1" type="ordered locus">AALP_Aa6g358200</name>
</gene>
<dbReference type="PANTHER" id="PTHR43267">
    <property type="entry name" value="TRNA THREONYLCARBAMOYLADENOSINE DEHYDRATASE"/>
    <property type="match status" value="1"/>
</dbReference>
<reference evidence="2" key="1">
    <citation type="journal article" date="2015" name="Nat. Plants">
        <title>Genome expansion of Arabis alpina linked with retrotransposition and reduced symmetric DNA methylation.</title>
        <authorList>
            <person name="Willing E.M."/>
            <person name="Rawat V."/>
            <person name="Mandakova T."/>
            <person name="Maumus F."/>
            <person name="James G.V."/>
            <person name="Nordstroem K.J."/>
            <person name="Becker C."/>
            <person name="Warthmann N."/>
            <person name="Chica C."/>
            <person name="Szarzynska B."/>
            <person name="Zytnicki M."/>
            <person name="Albani M.C."/>
            <person name="Kiefer C."/>
            <person name="Bergonzi S."/>
            <person name="Castaings L."/>
            <person name="Mateos J.L."/>
            <person name="Berns M.C."/>
            <person name="Bujdoso N."/>
            <person name="Piofczyk T."/>
            <person name="de Lorenzo L."/>
            <person name="Barrero-Sicilia C."/>
            <person name="Mateos I."/>
            <person name="Piednoel M."/>
            <person name="Hagmann J."/>
            <person name="Chen-Min-Tao R."/>
            <person name="Iglesias-Fernandez R."/>
            <person name="Schuster S.C."/>
            <person name="Alonso-Blanco C."/>
            <person name="Roudier F."/>
            <person name="Carbonero P."/>
            <person name="Paz-Ares J."/>
            <person name="Davis S.J."/>
            <person name="Pecinka A."/>
            <person name="Quesneville H."/>
            <person name="Colot V."/>
            <person name="Lysak M.A."/>
            <person name="Weigel D."/>
            <person name="Coupland G."/>
            <person name="Schneeberger K."/>
        </authorList>
    </citation>
    <scope>NUCLEOTIDE SEQUENCE [LARGE SCALE GENOMIC DNA]</scope>
    <source>
        <strain evidence="2">cv. Pajares</strain>
    </source>
</reference>
<dbReference type="GO" id="GO:0061504">
    <property type="term" value="P:cyclic threonylcarbamoyladenosine biosynthetic process"/>
    <property type="evidence" value="ECO:0007669"/>
    <property type="project" value="TreeGrafter"/>
</dbReference>